<reference evidence="2 3" key="1">
    <citation type="submission" date="2020-09" db="EMBL/GenBank/DDBJ databases">
        <authorList>
            <person name="Ashkenazy H."/>
        </authorList>
    </citation>
    <scope>NUCLEOTIDE SEQUENCE [LARGE SCALE GENOMIC DNA]</scope>
    <source>
        <strain evidence="3">cv. Cdm-0</strain>
    </source>
</reference>
<dbReference type="AlphaFoldDB" id="A0A7G2ENN0"/>
<dbReference type="Proteomes" id="UP000516314">
    <property type="component" value="Chromosome 3"/>
</dbReference>
<sequence>MKNTISTTISDAGKGHACRRRDFSFFASLCFTMISVSSFARPLSQSSTVLMRLQVKNDVSSSLLPRSIDSNFPSLSPETFLHRVSSPLVTSSPPPAFQPNPSCLVFELSGFLLLGSLRPTLSPVKVARVSGGDDLITLVASRSDLIFSQVGLGPFSLPLRPICRIGVPKRLLQKPRSDPNFLLLSFSIILSRFMSSIDCGCQLEHTLSLLLCWFKIYLRTLPLILSKSLEKSGIMIPPPRSGDYRILFKLSSLLHLSIESIQSLLLLSIIRDLPKDSTRVMKMGIMIPLISNGYSPSCLNALYAFRVAEP</sequence>
<evidence type="ECO:0000313" key="3">
    <source>
        <dbReference type="Proteomes" id="UP000516314"/>
    </source>
</evidence>
<feature type="transmembrane region" description="Helical" evidence="1">
    <location>
        <begin position="23"/>
        <end position="43"/>
    </location>
</feature>
<dbReference type="EMBL" id="LR881468">
    <property type="protein sequence ID" value="CAD5324834.1"/>
    <property type="molecule type" value="Genomic_DNA"/>
</dbReference>
<proteinExistence type="predicted"/>
<organism evidence="2 3">
    <name type="scientific">Arabidopsis thaliana</name>
    <name type="common">Mouse-ear cress</name>
    <dbReference type="NCBI Taxonomy" id="3702"/>
    <lineage>
        <taxon>Eukaryota</taxon>
        <taxon>Viridiplantae</taxon>
        <taxon>Streptophyta</taxon>
        <taxon>Embryophyta</taxon>
        <taxon>Tracheophyta</taxon>
        <taxon>Spermatophyta</taxon>
        <taxon>Magnoliopsida</taxon>
        <taxon>eudicotyledons</taxon>
        <taxon>Gunneridae</taxon>
        <taxon>Pentapetalae</taxon>
        <taxon>rosids</taxon>
        <taxon>malvids</taxon>
        <taxon>Brassicales</taxon>
        <taxon>Brassicaceae</taxon>
        <taxon>Camelineae</taxon>
        <taxon>Arabidopsis</taxon>
    </lineage>
</organism>
<accession>A0A7G2ENN0</accession>
<keyword evidence="1" id="KW-1133">Transmembrane helix</keyword>
<keyword evidence="1" id="KW-0472">Membrane</keyword>
<protein>
    <submittedName>
        <fullName evidence="2">(thale cress) hypothetical protein</fullName>
    </submittedName>
</protein>
<keyword evidence="1" id="KW-0812">Transmembrane</keyword>
<evidence type="ECO:0000256" key="1">
    <source>
        <dbReference type="SAM" id="Phobius"/>
    </source>
</evidence>
<gene>
    <name evidence="2" type="ORF">AT9943_LOCUS12713</name>
</gene>
<name>A0A7G2ENN0_ARATH</name>
<evidence type="ECO:0000313" key="2">
    <source>
        <dbReference type="EMBL" id="CAD5324834.1"/>
    </source>
</evidence>